<keyword evidence="1" id="KW-1133">Transmembrane helix</keyword>
<comment type="caution">
    <text evidence="2">The sequence shown here is derived from an EMBL/GenBank/DDBJ whole genome shotgun (WGS) entry which is preliminary data.</text>
</comment>
<dbReference type="EMBL" id="LGCI01000005">
    <property type="protein sequence ID" value="KOY83004.1"/>
    <property type="molecule type" value="Genomic_DNA"/>
</dbReference>
<feature type="transmembrane region" description="Helical" evidence="1">
    <location>
        <begin position="84"/>
        <end position="106"/>
    </location>
</feature>
<dbReference type="PANTHER" id="PTHR38457">
    <property type="entry name" value="REGULATOR ABRB-RELATED"/>
    <property type="match status" value="1"/>
</dbReference>
<keyword evidence="1" id="KW-0472">Membrane</keyword>
<accession>A0A0N1J0A1</accession>
<dbReference type="NCBIfam" id="TIGR03082">
    <property type="entry name" value="Gneg_AbrB_dup"/>
    <property type="match status" value="2"/>
</dbReference>
<keyword evidence="1" id="KW-0812">Transmembrane</keyword>
<feature type="transmembrane region" description="Helical" evidence="1">
    <location>
        <begin position="227"/>
        <end position="244"/>
    </location>
</feature>
<reference evidence="2 3" key="1">
    <citation type="submission" date="2015-07" db="EMBL/GenBank/DDBJ databases">
        <title>Genome sequencing project for genomic taxonomy and phylogenomics of Bacillus-like bacteria.</title>
        <authorList>
            <person name="Liu B."/>
            <person name="Wang J."/>
            <person name="Zhu Y."/>
            <person name="Liu G."/>
            <person name="Chen Q."/>
            <person name="Chen Z."/>
            <person name="Che J."/>
            <person name="Ge C."/>
            <person name="Shi H."/>
            <person name="Pan Z."/>
            <person name="Liu X."/>
        </authorList>
    </citation>
    <scope>NUCLEOTIDE SEQUENCE [LARGE SCALE GENOMIC DNA]</scope>
    <source>
        <strain evidence="2 3">DSM 54</strain>
    </source>
</reference>
<evidence type="ECO:0000313" key="3">
    <source>
        <dbReference type="Proteomes" id="UP000037977"/>
    </source>
</evidence>
<protein>
    <recommendedName>
        <fullName evidence="4">AbrB family transcriptional regulator</fullName>
    </recommendedName>
</protein>
<feature type="transmembrane region" description="Helical" evidence="1">
    <location>
        <begin position="140"/>
        <end position="163"/>
    </location>
</feature>
<feature type="transmembrane region" description="Helical" evidence="1">
    <location>
        <begin position="319"/>
        <end position="337"/>
    </location>
</feature>
<gene>
    <name evidence="2" type="ORF">ADM90_06745</name>
</gene>
<evidence type="ECO:0000256" key="1">
    <source>
        <dbReference type="SAM" id="Phobius"/>
    </source>
</evidence>
<evidence type="ECO:0000313" key="2">
    <source>
        <dbReference type="EMBL" id="KOY83004.1"/>
    </source>
</evidence>
<dbReference type="PANTHER" id="PTHR38457:SF1">
    <property type="entry name" value="REGULATOR ABRB-RELATED"/>
    <property type="match status" value="1"/>
</dbReference>
<dbReference type="GO" id="GO:0010468">
    <property type="term" value="P:regulation of gene expression"/>
    <property type="evidence" value="ECO:0007669"/>
    <property type="project" value="InterPro"/>
</dbReference>
<dbReference type="PIRSF" id="PIRSF038991">
    <property type="entry name" value="Protein_AbrB"/>
    <property type="match status" value="1"/>
</dbReference>
<dbReference type="GO" id="GO:0016020">
    <property type="term" value="C:membrane"/>
    <property type="evidence" value="ECO:0007669"/>
    <property type="project" value="InterPro"/>
</dbReference>
<keyword evidence="3" id="KW-1185">Reference proteome</keyword>
<feature type="transmembrane region" description="Helical" evidence="1">
    <location>
        <begin position="55"/>
        <end position="72"/>
    </location>
</feature>
<dbReference type="PATRIC" id="fig|33935.3.peg.789"/>
<feature type="transmembrane region" description="Helical" evidence="1">
    <location>
        <begin position="175"/>
        <end position="194"/>
    </location>
</feature>
<dbReference type="AlphaFoldDB" id="A0A0N1J0A1"/>
<proteinExistence type="predicted"/>
<dbReference type="InterPro" id="IPR007820">
    <property type="entry name" value="AbrB_fam"/>
</dbReference>
<dbReference type="STRING" id="33935.ADM90_06745"/>
<dbReference type="Proteomes" id="UP000037977">
    <property type="component" value="Unassembled WGS sequence"/>
</dbReference>
<dbReference type="RefSeq" id="WP_053994246.1">
    <property type="nucleotide sequence ID" value="NZ_CP065643.1"/>
</dbReference>
<dbReference type="Pfam" id="PF05145">
    <property type="entry name" value="AbrB"/>
    <property type="match status" value="1"/>
</dbReference>
<feature type="transmembrane region" description="Helical" evidence="1">
    <location>
        <begin position="256"/>
        <end position="281"/>
    </location>
</feature>
<feature type="transmembrane region" description="Helical" evidence="1">
    <location>
        <begin position="201"/>
        <end position="221"/>
    </location>
</feature>
<feature type="transmembrane region" description="Helical" evidence="1">
    <location>
        <begin position="31"/>
        <end position="48"/>
    </location>
</feature>
<dbReference type="InterPro" id="IPR017516">
    <property type="entry name" value="AbrB_dup"/>
</dbReference>
<name>A0A0N1J0A1_9BACI</name>
<organism evidence="2 3">
    <name type="scientific">Lysinibacillus macroides</name>
    <dbReference type="NCBI Taxonomy" id="33935"/>
    <lineage>
        <taxon>Bacteria</taxon>
        <taxon>Bacillati</taxon>
        <taxon>Bacillota</taxon>
        <taxon>Bacilli</taxon>
        <taxon>Bacillales</taxon>
        <taxon>Bacillaceae</taxon>
        <taxon>Lysinibacillus</taxon>
    </lineage>
</organism>
<evidence type="ECO:0008006" key="4">
    <source>
        <dbReference type="Google" id="ProtNLM"/>
    </source>
</evidence>
<dbReference type="OrthoDB" id="5460360at2"/>
<sequence length="347" mass="37813">MFIFDRHMFITLCIGLVGAIIFQFLHIPMPWLLGAITAVLVVQLSTNVQLKWHRFFRNFGLAVAGYSIGFAFTPEAVRDIKLFLGSMIILNVLFILLFFCISYIVAKRAQLDFATALTCCVPGGMSQIVTFAEEQGDMDIAVITFFQILRVLLIVSFVPLLVAGAGGQDTTVGGSYTWGLAGMLVLCGVAGWLAQKIKIPTSYLLGPVLLLMGMNMVGVNVPQSPVSLLHIAQLMIGIYIGLLLKRENLHLSKKHLFYAFVSAGIFIGAAYGLTFGMTSLYRLDFGTGFLSIVPGGLDQMGIIAASVHANVTIVTAFQLFRVLVVSIFLVPFVKLFVKKAKTSPLSK</sequence>